<feature type="region of interest" description="Disordered" evidence="1">
    <location>
        <begin position="153"/>
        <end position="213"/>
    </location>
</feature>
<dbReference type="OrthoDB" id="5309803at2759"/>
<evidence type="ECO:0000256" key="2">
    <source>
        <dbReference type="SAM" id="Phobius"/>
    </source>
</evidence>
<name>A0A9P4QE63_9PEZI</name>
<feature type="transmembrane region" description="Helical" evidence="2">
    <location>
        <begin position="116"/>
        <end position="141"/>
    </location>
</feature>
<keyword evidence="2" id="KW-0812">Transmembrane</keyword>
<proteinExistence type="predicted"/>
<dbReference type="Proteomes" id="UP000799441">
    <property type="component" value="Unassembled WGS sequence"/>
</dbReference>
<keyword evidence="4" id="KW-1185">Reference proteome</keyword>
<accession>A0A9P4QE63</accession>
<gene>
    <name evidence="3" type="ORF">K431DRAFT_310128</name>
</gene>
<dbReference type="AlphaFoldDB" id="A0A9P4QE63"/>
<evidence type="ECO:0000313" key="4">
    <source>
        <dbReference type="Proteomes" id="UP000799441"/>
    </source>
</evidence>
<evidence type="ECO:0000313" key="3">
    <source>
        <dbReference type="EMBL" id="KAF2724580.1"/>
    </source>
</evidence>
<reference evidence="3" key="1">
    <citation type="journal article" date="2020" name="Stud. Mycol.">
        <title>101 Dothideomycetes genomes: a test case for predicting lifestyles and emergence of pathogens.</title>
        <authorList>
            <person name="Haridas S."/>
            <person name="Albert R."/>
            <person name="Binder M."/>
            <person name="Bloem J."/>
            <person name="Labutti K."/>
            <person name="Salamov A."/>
            <person name="Andreopoulos B."/>
            <person name="Baker S."/>
            <person name="Barry K."/>
            <person name="Bills G."/>
            <person name="Bluhm B."/>
            <person name="Cannon C."/>
            <person name="Castanera R."/>
            <person name="Culley D."/>
            <person name="Daum C."/>
            <person name="Ezra D."/>
            <person name="Gonzalez J."/>
            <person name="Henrissat B."/>
            <person name="Kuo A."/>
            <person name="Liang C."/>
            <person name="Lipzen A."/>
            <person name="Lutzoni F."/>
            <person name="Magnuson J."/>
            <person name="Mondo S."/>
            <person name="Nolan M."/>
            <person name="Ohm R."/>
            <person name="Pangilinan J."/>
            <person name="Park H.-J."/>
            <person name="Ramirez L."/>
            <person name="Alfaro M."/>
            <person name="Sun H."/>
            <person name="Tritt A."/>
            <person name="Yoshinaga Y."/>
            <person name="Zwiers L.-H."/>
            <person name="Turgeon B."/>
            <person name="Goodwin S."/>
            <person name="Spatafora J."/>
            <person name="Crous P."/>
            <person name="Grigoriev I."/>
        </authorList>
    </citation>
    <scope>NUCLEOTIDE SEQUENCE</scope>
    <source>
        <strain evidence="3">CBS 116435</strain>
    </source>
</reference>
<organism evidence="3 4">
    <name type="scientific">Polychaeton citri CBS 116435</name>
    <dbReference type="NCBI Taxonomy" id="1314669"/>
    <lineage>
        <taxon>Eukaryota</taxon>
        <taxon>Fungi</taxon>
        <taxon>Dikarya</taxon>
        <taxon>Ascomycota</taxon>
        <taxon>Pezizomycotina</taxon>
        <taxon>Dothideomycetes</taxon>
        <taxon>Dothideomycetidae</taxon>
        <taxon>Capnodiales</taxon>
        <taxon>Capnodiaceae</taxon>
        <taxon>Polychaeton</taxon>
    </lineage>
</organism>
<dbReference type="EMBL" id="MU003771">
    <property type="protein sequence ID" value="KAF2724580.1"/>
    <property type="molecule type" value="Genomic_DNA"/>
</dbReference>
<sequence>MLPAVPKTAAQYSCTKPRQSWSRETPRLQPLRLLKVDLMEAAEDAASFSSKDNRPHQSQSLALLYNLTGPVYRHKFCCIQSVTLALLHVLKEATAMGLFSVLPDHLNFIEIWIARIFLLLAVLCVGPWIVVLIYDFVLYVWRAATYDLPSIGGRARGRARPRAPSLAERPNGHRRRISLPGIGMKHDEKPALHASGSTVESDGGDGIKSRPKS</sequence>
<keyword evidence="2" id="KW-1133">Transmembrane helix</keyword>
<protein>
    <submittedName>
        <fullName evidence="3">Uncharacterized protein</fullName>
    </submittedName>
</protein>
<evidence type="ECO:0000256" key="1">
    <source>
        <dbReference type="SAM" id="MobiDB-lite"/>
    </source>
</evidence>
<comment type="caution">
    <text evidence="3">The sequence shown here is derived from an EMBL/GenBank/DDBJ whole genome shotgun (WGS) entry which is preliminary data.</text>
</comment>
<keyword evidence="2" id="KW-0472">Membrane</keyword>